<dbReference type="GO" id="GO:0009253">
    <property type="term" value="P:peptidoglycan catabolic process"/>
    <property type="evidence" value="ECO:0007669"/>
    <property type="project" value="InterPro"/>
</dbReference>
<dbReference type="CDD" id="cd06583">
    <property type="entry name" value="PGRP"/>
    <property type="match status" value="1"/>
</dbReference>
<organism evidence="3 4">
    <name type="scientific">Rotaria sordida</name>
    <dbReference type="NCBI Taxonomy" id="392033"/>
    <lineage>
        <taxon>Eukaryota</taxon>
        <taxon>Metazoa</taxon>
        <taxon>Spiralia</taxon>
        <taxon>Gnathifera</taxon>
        <taxon>Rotifera</taxon>
        <taxon>Eurotatoria</taxon>
        <taxon>Bdelloidea</taxon>
        <taxon>Philodinida</taxon>
        <taxon>Philodinidae</taxon>
        <taxon>Rotaria</taxon>
    </lineage>
</organism>
<dbReference type="EMBL" id="CAJOBE010004358">
    <property type="protein sequence ID" value="CAF3927995.1"/>
    <property type="molecule type" value="Genomic_DNA"/>
</dbReference>
<name>A0A819JI22_9BILA</name>
<dbReference type="InterPro" id="IPR036505">
    <property type="entry name" value="Amidase/PGRP_sf"/>
</dbReference>
<proteinExistence type="inferred from homology"/>
<dbReference type="PANTHER" id="PTHR11022">
    <property type="entry name" value="PEPTIDOGLYCAN RECOGNITION PROTEIN"/>
    <property type="match status" value="1"/>
</dbReference>
<feature type="domain" description="Peptidoglycan recognition protein family" evidence="2">
    <location>
        <begin position="5"/>
        <end position="138"/>
    </location>
</feature>
<dbReference type="InterPro" id="IPR002502">
    <property type="entry name" value="Amidase_domain"/>
</dbReference>
<feature type="non-terminal residue" evidence="3">
    <location>
        <position position="1"/>
    </location>
</feature>
<dbReference type="InterPro" id="IPR006619">
    <property type="entry name" value="PGRP_domain_met/bac"/>
</dbReference>
<dbReference type="InterPro" id="IPR015510">
    <property type="entry name" value="PGRP"/>
</dbReference>
<comment type="similarity">
    <text evidence="1">Belongs to the N-acetylmuramoyl-L-alanine amidase 2 family.</text>
</comment>
<dbReference type="SUPFAM" id="SSF55846">
    <property type="entry name" value="N-acetylmuramoyl-L-alanine amidase-like"/>
    <property type="match status" value="1"/>
</dbReference>
<dbReference type="Proteomes" id="UP000663874">
    <property type="component" value="Unassembled WGS sequence"/>
</dbReference>
<protein>
    <recommendedName>
        <fullName evidence="2">Peptidoglycan recognition protein family domain-containing protein</fullName>
    </recommendedName>
</protein>
<accession>A0A819JI22</accession>
<sequence length="244" mass="28442">LLDCPTIFSRFSWNARPYKNRSNVTLPFKHIDVLTPPSSPIINQQSCTREIKIFQDYHMDERGWDDIGYNFILCNDKEDQQQIYMGRGWTYIGAHCKGYNNESLEEDGRFNGQSVRVGKFCSSWRKKIFEMLLGIQFENPNNIDIADPVSDEFYSYFQNVAKNNTLIYEEVFSTMPTNRARTFAQVNAYNGMPKMKDTDPIEAQQKLNGIQGFVVEYPLYFLDEENYLPSWTTPEGIAPLIIWT</sequence>
<evidence type="ECO:0000259" key="2">
    <source>
        <dbReference type="SMART" id="SM00701"/>
    </source>
</evidence>
<dbReference type="Gene3D" id="3.40.80.10">
    <property type="entry name" value="Peptidoglycan recognition protein-like"/>
    <property type="match status" value="1"/>
</dbReference>
<dbReference type="SMART" id="SM00701">
    <property type="entry name" value="PGRP"/>
    <property type="match status" value="1"/>
</dbReference>
<evidence type="ECO:0000313" key="3">
    <source>
        <dbReference type="EMBL" id="CAF3927995.1"/>
    </source>
</evidence>
<comment type="caution">
    <text evidence="3">The sequence shown here is derived from an EMBL/GenBank/DDBJ whole genome shotgun (WGS) entry which is preliminary data.</text>
</comment>
<dbReference type="AlphaFoldDB" id="A0A819JI22"/>
<evidence type="ECO:0000313" key="4">
    <source>
        <dbReference type="Proteomes" id="UP000663874"/>
    </source>
</evidence>
<dbReference type="GO" id="GO:0008270">
    <property type="term" value="F:zinc ion binding"/>
    <property type="evidence" value="ECO:0007669"/>
    <property type="project" value="InterPro"/>
</dbReference>
<dbReference type="PANTHER" id="PTHR11022:SF41">
    <property type="entry name" value="PEPTIDOGLYCAN-RECOGNITION PROTEIN LC-RELATED"/>
    <property type="match status" value="1"/>
</dbReference>
<gene>
    <name evidence="3" type="ORF">FNK824_LOCUS21982</name>
</gene>
<dbReference type="GO" id="GO:0008745">
    <property type="term" value="F:N-acetylmuramoyl-L-alanine amidase activity"/>
    <property type="evidence" value="ECO:0007669"/>
    <property type="project" value="InterPro"/>
</dbReference>
<evidence type="ECO:0000256" key="1">
    <source>
        <dbReference type="ARBA" id="ARBA00007553"/>
    </source>
</evidence>
<reference evidence="3" key="1">
    <citation type="submission" date="2021-02" db="EMBL/GenBank/DDBJ databases">
        <authorList>
            <person name="Nowell W R."/>
        </authorList>
    </citation>
    <scope>NUCLEOTIDE SEQUENCE</scope>
</reference>